<dbReference type="VEuPathDB" id="FungiDB:BO70DRAFT_360656"/>
<sequence>MALYHYNRKQRLLLASFALLFLLLLGLCHFWSARDPGSYFFQPNEGYRPEYSVQRIHESLEWLSAFNQSGSSASSHATPGISPPRAKTACVGIVTVKRPLQQDLDTTVGSILDTLTPDQRAALTVQVLFALSDPSAHPDYNQTWVNNVVDRVLTYDDLADAPGWIILNLEKKKNIKKKSLIDYRLGLQACYDMTDAPWIIMLEDDVVAQRNWYEHTMRSVQQIEEWRRHDAIKDWLYVRLFYTEKFLGWNSENWPVYLAWSVLVVSVCASAGIYVRRAARPAQGVLTNPFLLVLCGICVPLLIGLFFLAGRLTWFPLQDGIHVMNAHGCCSQALLFNRENVPALLEYLEYMEDVVPTKAVDSVIEMLAARADLDRLAISPSQMQHVGAASYKEKKKSWKWEGPYRVKGAHGVWSMGFEKAYRGESTGHGRLDLDGAV</sequence>
<accession>A0A317WPA0</accession>
<dbReference type="GO" id="GO:0000139">
    <property type="term" value="C:Golgi membrane"/>
    <property type="evidence" value="ECO:0007669"/>
    <property type="project" value="InterPro"/>
</dbReference>
<dbReference type="OrthoDB" id="2016523at2759"/>
<proteinExistence type="predicted"/>
<keyword evidence="2" id="KW-0732">Signal</keyword>
<dbReference type="InterPro" id="IPR029675">
    <property type="entry name" value="PGAP4"/>
</dbReference>
<dbReference type="RefSeq" id="XP_025401159.1">
    <property type="nucleotide sequence ID" value="XM_025542838.1"/>
</dbReference>
<dbReference type="PANTHER" id="PTHR31410:SF1">
    <property type="entry name" value="POST-GPI ATTACHMENT TO PROTEINS FACTOR 4"/>
    <property type="match status" value="1"/>
</dbReference>
<dbReference type="GeneID" id="37065075"/>
<dbReference type="PANTHER" id="PTHR31410">
    <property type="entry name" value="TRANSMEMBRANE PROTEIN 246"/>
    <property type="match status" value="1"/>
</dbReference>
<gene>
    <name evidence="3" type="ORF">BO70DRAFT_360656</name>
</gene>
<dbReference type="AlphaFoldDB" id="A0A317WPA0"/>
<dbReference type="Proteomes" id="UP000247233">
    <property type="component" value="Unassembled WGS sequence"/>
</dbReference>
<comment type="caution">
    <text evidence="3">The sequence shown here is derived from an EMBL/GenBank/DDBJ whole genome shotgun (WGS) entry which is preliminary data.</text>
</comment>
<evidence type="ECO:0000313" key="3">
    <source>
        <dbReference type="EMBL" id="PWY86927.1"/>
    </source>
</evidence>
<dbReference type="GO" id="GO:0016757">
    <property type="term" value="F:glycosyltransferase activity"/>
    <property type="evidence" value="ECO:0007669"/>
    <property type="project" value="InterPro"/>
</dbReference>
<feature type="chain" id="PRO_5016430781" evidence="2">
    <location>
        <begin position="34"/>
        <end position="437"/>
    </location>
</feature>
<reference evidence="3 4" key="1">
    <citation type="submission" date="2016-12" db="EMBL/GenBank/DDBJ databases">
        <title>The genomes of Aspergillus section Nigri reveals drivers in fungal speciation.</title>
        <authorList>
            <consortium name="DOE Joint Genome Institute"/>
            <person name="Vesth T.C."/>
            <person name="Nybo J."/>
            <person name="Theobald S."/>
            <person name="Brandl J."/>
            <person name="Frisvad J.C."/>
            <person name="Nielsen K.F."/>
            <person name="Lyhne E.K."/>
            <person name="Kogle M.E."/>
            <person name="Kuo A."/>
            <person name="Riley R."/>
            <person name="Clum A."/>
            <person name="Nolan M."/>
            <person name="Lipzen A."/>
            <person name="Salamov A."/>
            <person name="Henrissat B."/>
            <person name="Wiebenga A."/>
            <person name="De Vries R.P."/>
            <person name="Grigoriev I.V."/>
            <person name="Mortensen U.H."/>
            <person name="Andersen M.R."/>
            <person name="Baker S.E."/>
        </authorList>
    </citation>
    <scope>NUCLEOTIDE SEQUENCE [LARGE SCALE GENOMIC DNA]</scope>
    <source>
        <strain evidence="3 4">CBS 117.55</strain>
    </source>
</reference>
<name>A0A317WPA0_9EURO</name>
<feature type="transmembrane region" description="Helical" evidence="1">
    <location>
        <begin position="287"/>
        <end position="309"/>
    </location>
</feature>
<protein>
    <submittedName>
        <fullName evidence="3">Integral membrane protein</fullName>
    </submittedName>
</protein>
<dbReference type="CDD" id="cd22189">
    <property type="entry name" value="PGAP4-like_fungal"/>
    <property type="match status" value="1"/>
</dbReference>
<evidence type="ECO:0000256" key="1">
    <source>
        <dbReference type="SAM" id="Phobius"/>
    </source>
</evidence>
<keyword evidence="1" id="KW-0812">Transmembrane</keyword>
<dbReference type="EMBL" id="MSFL01000007">
    <property type="protein sequence ID" value="PWY86927.1"/>
    <property type="molecule type" value="Genomic_DNA"/>
</dbReference>
<evidence type="ECO:0000256" key="2">
    <source>
        <dbReference type="SAM" id="SignalP"/>
    </source>
</evidence>
<feature type="transmembrane region" description="Helical" evidence="1">
    <location>
        <begin position="254"/>
        <end position="275"/>
    </location>
</feature>
<feature type="signal peptide" evidence="2">
    <location>
        <begin position="1"/>
        <end position="33"/>
    </location>
</feature>
<evidence type="ECO:0000313" key="4">
    <source>
        <dbReference type="Proteomes" id="UP000247233"/>
    </source>
</evidence>
<keyword evidence="1" id="KW-1133">Transmembrane helix</keyword>
<keyword evidence="1" id="KW-0472">Membrane</keyword>
<keyword evidence="4" id="KW-1185">Reference proteome</keyword>
<organism evidence="3 4">
    <name type="scientific">Aspergillus heteromorphus CBS 117.55</name>
    <dbReference type="NCBI Taxonomy" id="1448321"/>
    <lineage>
        <taxon>Eukaryota</taxon>
        <taxon>Fungi</taxon>
        <taxon>Dikarya</taxon>
        <taxon>Ascomycota</taxon>
        <taxon>Pezizomycotina</taxon>
        <taxon>Eurotiomycetes</taxon>
        <taxon>Eurotiomycetidae</taxon>
        <taxon>Eurotiales</taxon>
        <taxon>Aspergillaceae</taxon>
        <taxon>Aspergillus</taxon>
        <taxon>Aspergillus subgen. Circumdati</taxon>
    </lineage>
</organism>
<dbReference type="GO" id="GO:0006506">
    <property type="term" value="P:GPI anchor biosynthetic process"/>
    <property type="evidence" value="ECO:0007669"/>
    <property type="project" value="InterPro"/>
</dbReference>